<dbReference type="InterPro" id="IPR011032">
    <property type="entry name" value="GroES-like_sf"/>
</dbReference>
<evidence type="ECO:0000259" key="6">
    <source>
        <dbReference type="Pfam" id="PF08240"/>
    </source>
</evidence>
<dbReference type="InterPro" id="IPR036291">
    <property type="entry name" value="NAD(P)-bd_dom_sf"/>
</dbReference>
<dbReference type="AlphaFoldDB" id="A0A3S0VFU8"/>
<dbReference type="InterPro" id="IPR050129">
    <property type="entry name" value="Zn_alcohol_dh"/>
</dbReference>
<reference evidence="7 8" key="1">
    <citation type="submission" date="2018-12" db="EMBL/GenBank/DDBJ databases">
        <title>Bacillus chawlae sp. nov., Bacillus glennii sp. nov., and Bacillus saganii sp. nov. Isolated from the Vehicle Assembly Building at Kennedy Space Center where the Viking Spacecraft were Assembled.</title>
        <authorList>
            <person name="Seuylemezian A."/>
            <person name="Vaishampayan P."/>
        </authorList>
    </citation>
    <scope>NUCLEOTIDE SEQUENCE [LARGE SCALE GENOMIC DNA]</scope>
    <source>
        <strain evidence="7 8">L5</strain>
    </source>
</reference>
<dbReference type="Gene3D" id="3.90.180.10">
    <property type="entry name" value="Medium-chain alcohol dehydrogenases, catalytic domain"/>
    <property type="match status" value="1"/>
</dbReference>
<dbReference type="SUPFAM" id="SSF50129">
    <property type="entry name" value="GroES-like"/>
    <property type="match status" value="1"/>
</dbReference>
<comment type="caution">
    <text evidence="7">The sequence shown here is derived from an EMBL/GenBank/DDBJ whole genome shotgun (WGS) entry which is preliminary data.</text>
</comment>
<dbReference type="Pfam" id="PF00107">
    <property type="entry name" value="ADH_zinc_N"/>
    <property type="match status" value="1"/>
</dbReference>
<dbReference type="InterPro" id="IPR013149">
    <property type="entry name" value="ADH-like_C"/>
</dbReference>
<feature type="domain" description="Alcohol dehydrogenase-like N-terminal" evidence="6">
    <location>
        <begin position="23"/>
        <end position="132"/>
    </location>
</feature>
<keyword evidence="1 4" id="KW-0479">Metal-binding</keyword>
<dbReference type="InterPro" id="IPR013154">
    <property type="entry name" value="ADH-like_N"/>
</dbReference>
<dbReference type="Pfam" id="PF08240">
    <property type="entry name" value="ADH_N"/>
    <property type="match status" value="1"/>
</dbReference>
<keyword evidence="8" id="KW-1185">Reference proteome</keyword>
<dbReference type="InterPro" id="IPR002328">
    <property type="entry name" value="ADH_Zn_CS"/>
</dbReference>
<evidence type="ECO:0000256" key="2">
    <source>
        <dbReference type="ARBA" id="ARBA00022833"/>
    </source>
</evidence>
<evidence type="ECO:0000256" key="3">
    <source>
        <dbReference type="ARBA" id="ARBA00023002"/>
    </source>
</evidence>
<feature type="domain" description="Alcohol dehydrogenase-like C-terminal" evidence="5">
    <location>
        <begin position="169"/>
        <end position="295"/>
    </location>
</feature>
<comment type="cofactor">
    <cofactor evidence="4">
        <name>Zn(2+)</name>
        <dbReference type="ChEBI" id="CHEBI:29105"/>
    </cofactor>
</comment>
<dbReference type="PANTHER" id="PTHR43401">
    <property type="entry name" value="L-THREONINE 3-DEHYDROGENASE"/>
    <property type="match status" value="1"/>
</dbReference>
<dbReference type="Proteomes" id="UP000267430">
    <property type="component" value="Unassembled WGS sequence"/>
</dbReference>
<evidence type="ECO:0000256" key="4">
    <source>
        <dbReference type="RuleBase" id="RU361277"/>
    </source>
</evidence>
<dbReference type="GO" id="GO:0016491">
    <property type="term" value="F:oxidoreductase activity"/>
    <property type="evidence" value="ECO:0007669"/>
    <property type="project" value="UniProtKB-KW"/>
</dbReference>
<dbReference type="Gene3D" id="3.40.50.720">
    <property type="entry name" value="NAD(P)-binding Rossmann-like Domain"/>
    <property type="match status" value="1"/>
</dbReference>
<dbReference type="RefSeq" id="WP_126866493.1">
    <property type="nucleotide sequence ID" value="NZ_JAUSTX010000009.1"/>
</dbReference>
<dbReference type="OrthoDB" id="9770238at2"/>
<sequence>MDALVWTERERMEFKDVPRKDLKPGWVRLKVVAVGICGSELSGYLGENSLRVPPLIMGHEFSGVVIEKADNIGFELLGKLVTVNPLISCGNCRTCQKGQQQLCRERKIIGVHLSGAFAQFVDVPANQCFSVKDPYYGALVEPLACSLRAVERVSVKAGDIGIVFGAGIIGLMCMKFMRMMGAQKIIAIDTNNARLMLSKDWGATHLINPLKENALEEIRKAFPQGVDCVVDAVGYSKTRQQAIESLRAGGKVAFIGLHENPSTLTGDIIVRNEIEIYGSFSYCNDDFSKAVAFVNEGLLEDLGNSWLDRRSLQDGNDAFQELISGKSGYSKIMLVP</sequence>
<proteinExistence type="inferred from homology"/>
<name>A0A3S0VFU8_9BACI</name>
<dbReference type="PROSITE" id="PS00059">
    <property type="entry name" value="ADH_ZINC"/>
    <property type="match status" value="1"/>
</dbReference>
<dbReference type="EMBL" id="RYZZ01000030">
    <property type="protein sequence ID" value="RUQ27152.1"/>
    <property type="molecule type" value="Genomic_DNA"/>
</dbReference>
<dbReference type="SUPFAM" id="SSF51735">
    <property type="entry name" value="NAD(P)-binding Rossmann-fold domains"/>
    <property type="match status" value="1"/>
</dbReference>
<organism evidence="7 8">
    <name type="scientific">Peribacillus cavernae</name>
    <dbReference type="NCBI Taxonomy" id="1674310"/>
    <lineage>
        <taxon>Bacteria</taxon>
        <taxon>Bacillati</taxon>
        <taxon>Bacillota</taxon>
        <taxon>Bacilli</taxon>
        <taxon>Bacillales</taxon>
        <taxon>Bacillaceae</taxon>
        <taxon>Peribacillus</taxon>
    </lineage>
</organism>
<accession>A0A3S0VFU8</accession>
<keyword evidence="2 4" id="KW-0862">Zinc</keyword>
<evidence type="ECO:0000313" key="7">
    <source>
        <dbReference type="EMBL" id="RUQ27152.1"/>
    </source>
</evidence>
<evidence type="ECO:0000256" key="1">
    <source>
        <dbReference type="ARBA" id="ARBA00022723"/>
    </source>
</evidence>
<dbReference type="GO" id="GO:0008270">
    <property type="term" value="F:zinc ion binding"/>
    <property type="evidence" value="ECO:0007669"/>
    <property type="project" value="InterPro"/>
</dbReference>
<comment type="similarity">
    <text evidence="4">Belongs to the zinc-containing alcohol dehydrogenase family.</text>
</comment>
<evidence type="ECO:0000259" key="5">
    <source>
        <dbReference type="Pfam" id="PF00107"/>
    </source>
</evidence>
<evidence type="ECO:0000313" key="8">
    <source>
        <dbReference type="Proteomes" id="UP000267430"/>
    </source>
</evidence>
<dbReference type="PANTHER" id="PTHR43401:SF2">
    <property type="entry name" value="L-THREONINE 3-DEHYDROGENASE"/>
    <property type="match status" value="1"/>
</dbReference>
<keyword evidence="3" id="KW-0560">Oxidoreductase</keyword>
<protein>
    <submittedName>
        <fullName evidence="7">Galactitol-1-phosphate 5-dehydrogenase</fullName>
    </submittedName>
</protein>
<gene>
    <name evidence="7" type="ORF">ELQ35_17550</name>
</gene>